<dbReference type="EMBL" id="CM000128">
    <property type="protein sequence ID" value="EEC76026.1"/>
    <property type="molecule type" value="Genomic_DNA"/>
</dbReference>
<reference evidence="1 2" key="1">
    <citation type="journal article" date="2005" name="PLoS Biol.">
        <title>The genomes of Oryza sativa: a history of duplications.</title>
        <authorList>
            <person name="Yu J."/>
            <person name="Wang J."/>
            <person name="Lin W."/>
            <person name="Li S."/>
            <person name="Li H."/>
            <person name="Zhou J."/>
            <person name="Ni P."/>
            <person name="Dong W."/>
            <person name="Hu S."/>
            <person name="Zeng C."/>
            <person name="Zhang J."/>
            <person name="Zhang Y."/>
            <person name="Li R."/>
            <person name="Xu Z."/>
            <person name="Li S."/>
            <person name="Li X."/>
            <person name="Zheng H."/>
            <person name="Cong L."/>
            <person name="Lin L."/>
            <person name="Yin J."/>
            <person name="Geng J."/>
            <person name="Li G."/>
            <person name="Shi J."/>
            <person name="Liu J."/>
            <person name="Lv H."/>
            <person name="Li J."/>
            <person name="Wang J."/>
            <person name="Deng Y."/>
            <person name="Ran L."/>
            <person name="Shi X."/>
            <person name="Wang X."/>
            <person name="Wu Q."/>
            <person name="Li C."/>
            <person name="Ren X."/>
            <person name="Wang J."/>
            <person name="Wang X."/>
            <person name="Li D."/>
            <person name="Liu D."/>
            <person name="Zhang X."/>
            <person name="Ji Z."/>
            <person name="Zhao W."/>
            <person name="Sun Y."/>
            <person name="Zhang Z."/>
            <person name="Bao J."/>
            <person name="Han Y."/>
            <person name="Dong L."/>
            <person name="Ji J."/>
            <person name="Chen P."/>
            <person name="Wu S."/>
            <person name="Liu J."/>
            <person name="Xiao Y."/>
            <person name="Bu D."/>
            <person name="Tan J."/>
            <person name="Yang L."/>
            <person name="Ye C."/>
            <person name="Zhang J."/>
            <person name="Xu J."/>
            <person name="Zhou Y."/>
            <person name="Yu Y."/>
            <person name="Zhang B."/>
            <person name="Zhuang S."/>
            <person name="Wei H."/>
            <person name="Liu B."/>
            <person name="Lei M."/>
            <person name="Yu H."/>
            <person name="Li Y."/>
            <person name="Xu H."/>
            <person name="Wei S."/>
            <person name="He X."/>
            <person name="Fang L."/>
            <person name="Zhang Z."/>
            <person name="Zhang Y."/>
            <person name="Huang X."/>
            <person name="Su Z."/>
            <person name="Tong W."/>
            <person name="Li J."/>
            <person name="Tong Z."/>
            <person name="Li S."/>
            <person name="Ye J."/>
            <person name="Wang L."/>
            <person name="Fang L."/>
            <person name="Lei T."/>
            <person name="Chen C."/>
            <person name="Chen H."/>
            <person name="Xu Z."/>
            <person name="Li H."/>
            <person name="Huang H."/>
            <person name="Zhang F."/>
            <person name="Xu H."/>
            <person name="Li N."/>
            <person name="Zhao C."/>
            <person name="Li S."/>
            <person name="Dong L."/>
            <person name="Huang Y."/>
            <person name="Li L."/>
            <person name="Xi Y."/>
            <person name="Qi Q."/>
            <person name="Li W."/>
            <person name="Zhang B."/>
            <person name="Hu W."/>
            <person name="Zhang Y."/>
            <person name="Tian X."/>
            <person name="Jiao Y."/>
            <person name="Liang X."/>
            <person name="Jin J."/>
            <person name="Gao L."/>
            <person name="Zheng W."/>
            <person name="Hao B."/>
            <person name="Liu S."/>
            <person name="Wang W."/>
            <person name="Yuan L."/>
            <person name="Cao M."/>
            <person name="McDermott J."/>
            <person name="Samudrala R."/>
            <person name="Wang J."/>
            <person name="Wong G.K."/>
            <person name="Yang H."/>
        </authorList>
    </citation>
    <scope>NUCLEOTIDE SEQUENCE [LARGE SCALE GENOMIC DNA]</scope>
    <source>
        <strain evidence="2">cv. 93-11</strain>
    </source>
</reference>
<evidence type="ECO:0000313" key="1">
    <source>
        <dbReference type="EMBL" id="EEC76026.1"/>
    </source>
</evidence>
<evidence type="ECO:0000313" key="2">
    <source>
        <dbReference type="Proteomes" id="UP000007015"/>
    </source>
</evidence>
<proteinExistence type="predicted"/>
<accession>B8AQA3</accession>
<protein>
    <submittedName>
        <fullName evidence="1">Uncharacterized protein</fullName>
    </submittedName>
</protein>
<dbReference type="HOGENOM" id="CLU_1139577_0_0_1"/>
<dbReference type="Gramene" id="BGIOSGA009962-TA">
    <property type="protein sequence ID" value="BGIOSGA009962-PA"/>
    <property type="gene ID" value="BGIOSGA009962"/>
</dbReference>
<organism evidence="1 2">
    <name type="scientific">Oryza sativa subsp. indica</name>
    <name type="common">Rice</name>
    <dbReference type="NCBI Taxonomy" id="39946"/>
    <lineage>
        <taxon>Eukaryota</taxon>
        <taxon>Viridiplantae</taxon>
        <taxon>Streptophyta</taxon>
        <taxon>Embryophyta</taxon>
        <taxon>Tracheophyta</taxon>
        <taxon>Spermatophyta</taxon>
        <taxon>Magnoliopsida</taxon>
        <taxon>Liliopsida</taxon>
        <taxon>Poales</taxon>
        <taxon>Poaceae</taxon>
        <taxon>BOP clade</taxon>
        <taxon>Oryzoideae</taxon>
        <taxon>Oryzeae</taxon>
        <taxon>Oryzinae</taxon>
        <taxon>Oryza</taxon>
        <taxon>Oryza sativa</taxon>
    </lineage>
</organism>
<gene>
    <name evidence="1" type="ORF">OsI_13191</name>
</gene>
<dbReference type="AlphaFoldDB" id="B8AQA3"/>
<name>B8AQA3_ORYSI</name>
<sequence length="244" mass="26993">MAATDWSNVSGCCPVTDSRCSTVFYPIGVCTFPACSISSFTMHSEMPSQQARGDERQLGHGGEAVMQLQPERGEAVHVRRRHQHDEVPAETDRLLLLHRRAELLPLAAAGEDERPTQVLHRLVRQLPALREDAPDPALLDDLDVVLELAAHGQQRLAAGIQRQELREPADHARHVPARPGATVRRREDDVRLRLGPVSQPLRVAAHGAGAAVLIDHRRRRQLEALELEQAVDDVLSCGAHRSVR</sequence>
<dbReference type="Proteomes" id="UP000007015">
    <property type="component" value="Chromosome 3"/>
</dbReference>
<keyword evidence="2" id="KW-1185">Reference proteome</keyword>